<name>A0AAP2CML6_9RHOB</name>
<evidence type="ECO:0000313" key="1">
    <source>
        <dbReference type="EMBL" id="MBT0955862.1"/>
    </source>
</evidence>
<organism evidence="1 2">
    <name type="scientific">Harenicola maris</name>
    <dbReference type="NCBI Taxonomy" id="2841044"/>
    <lineage>
        <taxon>Bacteria</taxon>
        <taxon>Pseudomonadati</taxon>
        <taxon>Pseudomonadota</taxon>
        <taxon>Alphaproteobacteria</taxon>
        <taxon>Rhodobacterales</taxon>
        <taxon>Paracoccaceae</taxon>
        <taxon>Harenicola</taxon>
    </lineage>
</organism>
<evidence type="ECO:0000313" key="2">
    <source>
        <dbReference type="Proteomes" id="UP001315686"/>
    </source>
</evidence>
<dbReference type="AlphaFoldDB" id="A0AAP2CML6"/>
<comment type="caution">
    <text evidence="1">The sequence shown here is derived from an EMBL/GenBank/DDBJ whole genome shotgun (WGS) entry which is preliminary data.</text>
</comment>
<sequence>MVLCISPLVPAPLRKQNQARGERRNSTLQPAKPSHLYFIRHAPGLDGGCLAGRRDVPADVSDRAAADHARALIGSVDRFVASPAQRCRMTAQAIWPEASPAHEPQLWEQDFGEWEGKPFADLPDPGTMSREGLAALRPPSGESFADLTARTAPAIEGIIAPGTTAVIAHAGTIRVALGLALGDPAAGLAFQIANWSVTALTRLPDGWAVGYVNRTGGQR</sequence>
<dbReference type="SMART" id="SM00855">
    <property type="entry name" value="PGAM"/>
    <property type="match status" value="1"/>
</dbReference>
<protein>
    <submittedName>
        <fullName evidence="1">Histidine phosphatase family protein</fullName>
    </submittedName>
</protein>
<dbReference type="EMBL" id="JADQAZ010000001">
    <property type="protein sequence ID" value="MBT0955862.1"/>
    <property type="molecule type" value="Genomic_DNA"/>
</dbReference>
<dbReference type="Gene3D" id="3.40.50.1240">
    <property type="entry name" value="Phosphoglycerate mutase-like"/>
    <property type="match status" value="1"/>
</dbReference>
<dbReference type="CDD" id="cd07067">
    <property type="entry name" value="HP_PGM_like"/>
    <property type="match status" value="1"/>
</dbReference>
<gene>
    <name evidence="1" type="ORF">IV417_00565</name>
</gene>
<dbReference type="SUPFAM" id="SSF53254">
    <property type="entry name" value="Phosphoglycerate mutase-like"/>
    <property type="match status" value="1"/>
</dbReference>
<keyword evidence="2" id="KW-1185">Reference proteome</keyword>
<dbReference type="Proteomes" id="UP001315686">
    <property type="component" value="Unassembled WGS sequence"/>
</dbReference>
<dbReference type="Pfam" id="PF00300">
    <property type="entry name" value="His_Phos_1"/>
    <property type="match status" value="1"/>
</dbReference>
<dbReference type="InterPro" id="IPR013078">
    <property type="entry name" value="His_Pase_superF_clade-1"/>
</dbReference>
<accession>A0AAP2CML6</accession>
<reference evidence="1 2" key="1">
    <citation type="journal article" date="2021" name="Arch. Microbiol.">
        <title>Harenicola maris gen. nov., sp. nov. isolated from the Sea of Japan shallow sediments.</title>
        <authorList>
            <person name="Romanenko L.A."/>
            <person name="Kurilenko V.V."/>
            <person name="Chernysheva N.Y."/>
            <person name="Tekutyeva L.A."/>
            <person name="Velansky P.V."/>
            <person name="Svetashev V.I."/>
            <person name="Isaeva M.P."/>
        </authorList>
    </citation>
    <scope>NUCLEOTIDE SEQUENCE [LARGE SCALE GENOMIC DNA]</scope>
    <source>
        <strain evidence="1 2">KMM 3653</strain>
    </source>
</reference>
<dbReference type="InterPro" id="IPR029033">
    <property type="entry name" value="His_PPase_superfam"/>
</dbReference>
<proteinExistence type="predicted"/>